<evidence type="ECO:0000256" key="4">
    <source>
        <dbReference type="ARBA" id="ARBA00022741"/>
    </source>
</evidence>
<dbReference type="SMART" id="SM00220">
    <property type="entry name" value="S_TKc"/>
    <property type="match status" value="1"/>
</dbReference>
<evidence type="ECO:0000259" key="7">
    <source>
        <dbReference type="PROSITE" id="PS50011"/>
    </source>
</evidence>
<comment type="caution">
    <text evidence="8">The sequence shown here is derived from an EMBL/GenBank/DDBJ whole genome shotgun (WGS) entry which is preliminary data.</text>
</comment>
<dbReference type="EC" id="2.7.11.1" evidence="1"/>
<dbReference type="Pfam" id="PF00069">
    <property type="entry name" value="Pkinase"/>
    <property type="match status" value="1"/>
</dbReference>
<dbReference type="Proteomes" id="UP000433883">
    <property type="component" value="Unassembled WGS sequence"/>
</dbReference>
<accession>A0A8H3U159</accession>
<keyword evidence="6" id="KW-0067">ATP-binding</keyword>
<protein>
    <recommendedName>
        <fullName evidence="1">non-specific serine/threonine protein kinase</fullName>
        <ecNumber evidence="1">2.7.11.1</ecNumber>
    </recommendedName>
</protein>
<dbReference type="SUPFAM" id="SSF56112">
    <property type="entry name" value="Protein kinase-like (PK-like)"/>
    <property type="match status" value="1"/>
</dbReference>
<keyword evidence="5" id="KW-0418">Kinase</keyword>
<keyword evidence="2" id="KW-0723">Serine/threonine-protein kinase</keyword>
<dbReference type="AlphaFoldDB" id="A0A8H3U159"/>
<dbReference type="InterPro" id="IPR000719">
    <property type="entry name" value="Prot_kinase_dom"/>
</dbReference>
<dbReference type="InterPro" id="IPR011009">
    <property type="entry name" value="Kinase-like_dom_sf"/>
</dbReference>
<evidence type="ECO:0000313" key="9">
    <source>
        <dbReference type="EMBL" id="KAE9984056.1"/>
    </source>
</evidence>
<dbReference type="InterPro" id="IPR050339">
    <property type="entry name" value="CC_SR_Kinase"/>
</dbReference>
<dbReference type="GO" id="GO:0005634">
    <property type="term" value="C:nucleus"/>
    <property type="evidence" value="ECO:0007669"/>
    <property type="project" value="TreeGrafter"/>
</dbReference>
<evidence type="ECO:0000313" key="10">
    <source>
        <dbReference type="Proteomes" id="UP000433883"/>
    </source>
</evidence>
<keyword evidence="4" id="KW-0547">Nucleotide-binding</keyword>
<dbReference type="EMBL" id="WNWQ01001767">
    <property type="protein sequence ID" value="KAE9961310.1"/>
    <property type="molecule type" value="Genomic_DNA"/>
</dbReference>
<evidence type="ECO:0000313" key="8">
    <source>
        <dbReference type="EMBL" id="KAE9961310.1"/>
    </source>
</evidence>
<dbReference type="PANTHER" id="PTHR11042:SF160">
    <property type="entry name" value="EUKARYOTIC TRANSLATION INITIATION FACTOR 2-ALPHA KINASE 1"/>
    <property type="match status" value="1"/>
</dbReference>
<dbReference type="EMBL" id="WNWR01000303">
    <property type="protein sequence ID" value="KAE9984056.1"/>
    <property type="molecule type" value="Genomic_DNA"/>
</dbReference>
<dbReference type="GO" id="GO:0004694">
    <property type="term" value="F:eukaryotic translation initiation factor 2alpha kinase activity"/>
    <property type="evidence" value="ECO:0007669"/>
    <property type="project" value="TreeGrafter"/>
</dbReference>
<keyword evidence="3" id="KW-0808">Transferase</keyword>
<evidence type="ECO:0000256" key="3">
    <source>
        <dbReference type="ARBA" id="ARBA00022679"/>
    </source>
</evidence>
<dbReference type="PANTHER" id="PTHR11042">
    <property type="entry name" value="EUKARYOTIC TRANSLATION INITIATION FACTOR 2-ALPHA KINASE EIF2-ALPHA KINASE -RELATED"/>
    <property type="match status" value="1"/>
</dbReference>
<evidence type="ECO:0000256" key="6">
    <source>
        <dbReference type="ARBA" id="ARBA00022840"/>
    </source>
</evidence>
<organism evidence="8 10">
    <name type="scientific">Venturia inaequalis</name>
    <name type="common">Apple scab fungus</name>
    <dbReference type="NCBI Taxonomy" id="5025"/>
    <lineage>
        <taxon>Eukaryota</taxon>
        <taxon>Fungi</taxon>
        <taxon>Dikarya</taxon>
        <taxon>Ascomycota</taxon>
        <taxon>Pezizomycotina</taxon>
        <taxon>Dothideomycetes</taxon>
        <taxon>Pleosporomycetidae</taxon>
        <taxon>Venturiales</taxon>
        <taxon>Venturiaceae</taxon>
        <taxon>Venturia</taxon>
    </lineage>
</organism>
<feature type="domain" description="Protein kinase" evidence="7">
    <location>
        <begin position="9"/>
        <end position="334"/>
    </location>
</feature>
<evidence type="ECO:0000256" key="1">
    <source>
        <dbReference type="ARBA" id="ARBA00012513"/>
    </source>
</evidence>
<keyword evidence="11" id="KW-1185">Reference proteome</keyword>
<dbReference type="GO" id="GO:0005737">
    <property type="term" value="C:cytoplasm"/>
    <property type="evidence" value="ECO:0007669"/>
    <property type="project" value="TreeGrafter"/>
</dbReference>
<reference evidence="8 10" key="1">
    <citation type="submission" date="2019-11" db="EMBL/GenBank/DDBJ databases">
        <title>Venturia inaequalis Genome Resource.</title>
        <authorList>
            <person name="Lichtner F.J."/>
        </authorList>
    </citation>
    <scope>NUCLEOTIDE SEQUENCE [LARGE SCALE GENOMIC DNA]</scope>
    <source>
        <strain evidence="8">Bline_iso_100314</strain>
        <strain evidence="9 11">DMI_063113</strain>
    </source>
</reference>
<evidence type="ECO:0000313" key="11">
    <source>
        <dbReference type="Proteomes" id="UP000490939"/>
    </source>
</evidence>
<name>A0A8H3U159_VENIN</name>
<dbReference type="PROSITE" id="PS50011">
    <property type="entry name" value="PROTEIN_KINASE_DOM"/>
    <property type="match status" value="1"/>
</dbReference>
<evidence type="ECO:0000256" key="2">
    <source>
        <dbReference type="ARBA" id="ARBA00022527"/>
    </source>
</evidence>
<proteinExistence type="predicted"/>
<gene>
    <name evidence="8" type="ORF">BLS_002581</name>
    <name evidence="9" type="ORF">EG327_005249</name>
</gene>
<dbReference type="Proteomes" id="UP000490939">
    <property type="component" value="Unassembled WGS sequence"/>
</dbReference>
<dbReference type="Gene3D" id="1.10.510.10">
    <property type="entry name" value="Transferase(Phosphotransferase) domain 1"/>
    <property type="match status" value="1"/>
</dbReference>
<sequence length="335" mass="38209">MRQSFDLLTTRLPLASQLSFGRPAPANTRWPLRVSYWAGRRQAARMQSTLVGNSGREYKRSQVLHPHPKTPSLDIHLAVLDNQFFILKPVSPSIFSHLLEFSKEFGDNPYLRTHVDYNDHESVVIYEGYTTDVLSLVKNYPPLPLKIHLDLKPDNVLANWHLDEEEKFHLGKVALGDLDIALKLEDEKPFNHRIGNVMWRSPEGQLGKGVGKHSEVFSFGLLCFYVITGVEWLHADFANLEVEPESVILFKLLSAFGPLPDELVKHVNDAESGELLRALWQAISEDETNETFDSWSSDTFPNLDNEAKRLILRMTNLDPAKRASMSDIMADTYWN</sequence>
<evidence type="ECO:0000256" key="5">
    <source>
        <dbReference type="ARBA" id="ARBA00022777"/>
    </source>
</evidence>
<dbReference type="GO" id="GO:0005524">
    <property type="term" value="F:ATP binding"/>
    <property type="evidence" value="ECO:0007669"/>
    <property type="project" value="UniProtKB-KW"/>
</dbReference>